<reference evidence="2" key="1">
    <citation type="submission" date="2022-11" db="UniProtKB">
        <authorList>
            <consortium name="WormBaseParasite"/>
        </authorList>
    </citation>
    <scope>IDENTIFICATION</scope>
</reference>
<accession>A0A914ZNL7</accession>
<dbReference type="Proteomes" id="UP000887569">
    <property type="component" value="Unplaced"/>
</dbReference>
<keyword evidence="1" id="KW-1185">Reference proteome</keyword>
<evidence type="ECO:0000313" key="1">
    <source>
        <dbReference type="Proteomes" id="UP000887569"/>
    </source>
</evidence>
<dbReference type="WBParaSite" id="PgB04_g098_t03">
    <property type="protein sequence ID" value="PgB04_g098_t03"/>
    <property type="gene ID" value="PgB04_g098"/>
</dbReference>
<sequence>TSCCPTVLVNRSMLWLTESVSTVGYCSPTLRIIYKQQQTRTGCTNRAFDKRDQSLPRNHLLSHIGL</sequence>
<dbReference type="AlphaFoldDB" id="A0A914ZNL7"/>
<evidence type="ECO:0000313" key="2">
    <source>
        <dbReference type="WBParaSite" id="PgB04_g098_t03"/>
    </source>
</evidence>
<proteinExistence type="predicted"/>
<name>A0A914ZNL7_PARUN</name>
<protein>
    <submittedName>
        <fullName evidence="2">Uncharacterized protein</fullName>
    </submittedName>
</protein>
<organism evidence="1 2">
    <name type="scientific">Parascaris univalens</name>
    <name type="common">Nematode worm</name>
    <dbReference type="NCBI Taxonomy" id="6257"/>
    <lineage>
        <taxon>Eukaryota</taxon>
        <taxon>Metazoa</taxon>
        <taxon>Ecdysozoa</taxon>
        <taxon>Nematoda</taxon>
        <taxon>Chromadorea</taxon>
        <taxon>Rhabditida</taxon>
        <taxon>Spirurina</taxon>
        <taxon>Ascaridomorpha</taxon>
        <taxon>Ascaridoidea</taxon>
        <taxon>Ascarididae</taxon>
        <taxon>Parascaris</taxon>
    </lineage>
</organism>